<keyword evidence="5" id="KW-0234">DNA repair</keyword>
<dbReference type="GO" id="GO:0016787">
    <property type="term" value="F:hydrolase activity"/>
    <property type="evidence" value="ECO:0007669"/>
    <property type="project" value="UniProtKB-KW"/>
</dbReference>
<keyword evidence="2 7" id="KW-0255">Endonuclease</keyword>
<dbReference type="InterPro" id="IPR011335">
    <property type="entry name" value="Restrct_endonuc-II-like"/>
</dbReference>
<reference evidence="7 8" key="1">
    <citation type="submission" date="2014-04" db="EMBL/GenBank/DDBJ databases">
        <authorList>
            <person name="Sears C."/>
            <person name="Carroll K."/>
            <person name="Sack B.R."/>
            <person name="Qadri F."/>
            <person name="Myers L.L."/>
            <person name="Chung G.-T."/>
            <person name="Escheverria P."/>
            <person name="Fraser C.M."/>
            <person name="Sadzewicz L."/>
            <person name="Shefchek K.A."/>
            <person name="Tallon L."/>
            <person name="Das S.P."/>
            <person name="Daugherty S."/>
            <person name="Mongodin E.F."/>
        </authorList>
    </citation>
    <scope>NUCLEOTIDE SEQUENCE [LARGE SCALE GENOMIC DNA]</scope>
    <source>
        <strain evidence="8">3775 SL(B) 10 (iv)</strain>
    </source>
</reference>
<protein>
    <submittedName>
        <fullName evidence="7">DNA mismatch endonuclease Vsr family protein</fullName>
        <ecNumber evidence="7">3.1.-.-</ecNumber>
    </submittedName>
</protein>
<dbReference type="GO" id="GO:0004519">
    <property type="term" value="F:endonuclease activity"/>
    <property type="evidence" value="ECO:0007669"/>
    <property type="project" value="UniProtKB-KW"/>
</dbReference>
<gene>
    <name evidence="7" type="primary">vsr</name>
    <name evidence="7" type="ORF">M097_0492</name>
</gene>
<comment type="similarity">
    <text evidence="6">Belongs to the Vsr family.</text>
</comment>
<keyword evidence="4 7" id="KW-0378">Hydrolase</keyword>
<dbReference type="Pfam" id="PF03852">
    <property type="entry name" value="Vsr"/>
    <property type="match status" value="1"/>
</dbReference>
<evidence type="ECO:0000256" key="2">
    <source>
        <dbReference type="ARBA" id="ARBA00022759"/>
    </source>
</evidence>
<evidence type="ECO:0000256" key="3">
    <source>
        <dbReference type="ARBA" id="ARBA00022763"/>
    </source>
</evidence>
<dbReference type="PATRIC" id="fig|1339350.3.peg.469"/>
<evidence type="ECO:0000256" key="4">
    <source>
        <dbReference type="ARBA" id="ARBA00022801"/>
    </source>
</evidence>
<evidence type="ECO:0000256" key="6">
    <source>
        <dbReference type="ARBA" id="ARBA00029466"/>
    </source>
</evidence>
<keyword evidence="1" id="KW-0540">Nuclease</keyword>
<organism evidence="7 8">
    <name type="scientific">Phocaeicola vulgatus str. 3775 SL</name>
    <name type="common">B</name>
    <name type="synonym">iv</name>
    <dbReference type="NCBI Taxonomy" id="1339350"/>
    <lineage>
        <taxon>Bacteria</taxon>
        <taxon>Pseudomonadati</taxon>
        <taxon>Bacteroidota</taxon>
        <taxon>Bacteroidia</taxon>
        <taxon>Bacteroidales</taxon>
        <taxon>Bacteroidaceae</taxon>
        <taxon>Phocaeicola</taxon>
    </lineage>
</organism>
<keyword evidence="3" id="KW-0227">DNA damage</keyword>
<dbReference type="EC" id="3.1.-.-" evidence="7"/>
<sequence length="171" mass="20459">MDIWSKKKRSAVMAKIKGKDTKPEWIVRRYLFSRGYRYRKNVKGLPGTPDIVLRKYGIVIFIHGCFWHGHEVDGTMPKTNREFWKNKIEGNKLRDKRNKEKLRKMGWSVITVWECQLKSAVRQQTLLEIEYYINHTYLERFRSRPSMFYEIPEDKDPPGVVTEGEAEYGKR</sequence>
<evidence type="ECO:0000313" key="8">
    <source>
        <dbReference type="Proteomes" id="UP000028134"/>
    </source>
</evidence>
<comment type="caution">
    <text evidence="7">The sequence shown here is derived from an EMBL/GenBank/DDBJ whole genome shotgun (WGS) entry which is preliminary data.</text>
</comment>
<dbReference type="SUPFAM" id="SSF52980">
    <property type="entry name" value="Restriction endonuclease-like"/>
    <property type="match status" value="1"/>
</dbReference>
<dbReference type="GO" id="GO:0006298">
    <property type="term" value="P:mismatch repair"/>
    <property type="evidence" value="ECO:0007669"/>
    <property type="project" value="InterPro"/>
</dbReference>
<accession>A0A078RD35</accession>
<dbReference type="RefSeq" id="WP_032944298.1">
    <property type="nucleotide sequence ID" value="NZ_JNHI01000002.1"/>
</dbReference>
<dbReference type="Proteomes" id="UP000028134">
    <property type="component" value="Unassembled WGS sequence"/>
</dbReference>
<dbReference type="AlphaFoldDB" id="A0A078RD35"/>
<dbReference type="NCBIfam" id="TIGR00632">
    <property type="entry name" value="vsr"/>
    <property type="match status" value="1"/>
</dbReference>
<dbReference type="EMBL" id="JNHI01000002">
    <property type="protein sequence ID" value="KDS33328.1"/>
    <property type="molecule type" value="Genomic_DNA"/>
</dbReference>
<name>A0A078RD35_PHOVU</name>
<proteinExistence type="inferred from homology"/>
<evidence type="ECO:0000256" key="5">
    <source>
        <dbReference type="ARBA" id="ARBA00023204"/>
    </source>
</evidence>
<dbReference type="InterPro" id="IPR004603">
    <property type="entry name" value="DNA_mismatch_endonuc_vsr"/>
</dbReference>
<evidence type="ECO:0000256" key="1">
    <source>
        <dbReference type="ARBA" id="ARBA00022722"/>
    </source>
</evidence>
<dbReference type="CDD" id="cd00221">
    <property type="entry name" value="Vsr"/>
    <property type="match status" value="1"/>
</dbReference>
<evidence type="ECO:0000313" key="7">
    <source>
        <dbReference type="EMBL" id="KDS33328.1"/>
    </source>
</evidence>
<dbReference type="Gene3D" id="3.40.960.10">
    <property type="entry name" value="VSR Endonuclease"/>
    <property type="match status" value="1"/>
</dbReference>